<protein>
    <submittedName>
        <fullName evidence="1">Uncharacterized protein</fullName>
    </submittedName>
</protein>
<reference evidence="1 2" key="1">
    <citation type="journal article" date="2018" name="Evol. Lett.">
        <title>Horizontal gene cluster transfer increased hallucinogenic mushroom diversity.</title>
        <authorList>
            <person name="Reynolds H.T."/>
            <person name="Vijayakumar V."/>
            <person name="Gluck-Thaler E."/>
            <person name="Korotkin H.B."/>
            <person name="Matheny P.B."/>
            <person name="Slot J.C."/>
        </authorList>
    </citation>
    <scope>NUCLEOTIDE SEQUENCE [LARGE SCALE GENOMIC DNA]</scope>
    <source>
        <strain evidence="1 2">2631</strain>
    </source>
</reference>
<evidence type="ECO:0000313" key="1">
    <source>
        <dbReference type="EMBL" id="PPQ88015.1"/>
    </source>
</evidence>
<dbReference type="Proteomes" id="UP000283269">
    <property type="component" value="Unassembled WGS sequence"/>
</dbReference>
<name>A0A409XB94_PSICY</name>
<comment type="caution">
    <text evidence="1">The sequence shown here is derived from an EMBL/GenBank/DDBJ whole genome shotgun (WGS) entry which is preliminary data.</text>
</comment>
<sequence length="108" mass="12989">MYYTNDRFRNFVQGTGKGAFVDAEFHPMRWYLINMDETFDTYFWAILRLPLFLDKSGYSAQLIAYARQARIRRNNDYLNFNYLSLEDKRRSAQAAVKAYLRRVDYGRT</sequence>
<organism evidence="1 2">
    <name type="scientific">Psilocybe cyanescens</name>
    <dbReference type="NCBI Taxonomy" id="93625"/>
    <lineage>
        <taxon>Eukaryota</taxon>
        <taxon>Fungi</taxon>
        <taxon>Dikarya</taxon>
        <taxon>Basidiomycota</taxon>
        <taxon>Agaricomycotina</taxon>
        <taxon>Agaricomycetes</taxon>
        <taxon>Agaricomycetidae</taxon>
        <taxon>Agaricales</taxon>
        <taxon>Agaricineae</taxon>
        <taxon>Strophariaceae</taxon>
        <taxon>Psilocybe</taxon>
    </lineage>
</organism>
<gene>
    <name evidence="1" type="ORF">CVT25_001100</name>
</gene>
<keyword evidence="2" id="KW-1185">Reference proteome</keyword>
<dbReference type="EMBL" id="NHYD01002179">
    <property type="protein sequence ID" value="PPQ88015.1"/>
    <property type="molecule type" value="Genomic_DNA"/>
</dbReference>
<proteinExistence type="predicted"/>
<evidence type="ECO:0000313" key="2">
    <source>
        <dbReference type="Proteomes" id="UP000283269"/>
    </source>
</evidence>
<dbReference type="InParanoid" id="A0A409XB94"/>
<accession>A0A409XB94</accession>
<dbReference type="AlphaFoldDB" id="A0A409XB94"/>